<evidence type="ECO:0000259" key="8">
    <source>
        <dbReference type="Pfam" id="PF02770"/>
    </source>
</evidence>
<organism evidence="10 11">
    <name type="scientific">Pseudorhizobium flavum</name>
    <dbReference type="NCBI Taxonomy" id="1335061"/>
    <lineage>
        <taxon>Bacteria</taxon>
        <taxon>Pseudomonadati</taxon>
        <taxon>Pseudomonadota</taxon>
        <taxon>Alphaproteobacteria</taxon>
        <taxon>Hyphomicrobiales</taxon>
        <taxon>Rhizobiaceae</taxon>
        <taxon>Rhizobium/Agrobacterium group</taxon>
        <taxon>Pseudorhizobium</taxon>
    </lineage>
</organism>
<comment type="cofactor">
    <cofactor evidence="1 6">
        <name>FAD</name>
        <dbReference type="ChEBI" id="CHEBI:57692"/>
    </cofactor>
</comment>
<dbReference type="FunFam" id="2.40.110.10:FF:000014">
    <property type="entry name" value="Probable acyl-CoA dehydrogenase"/>
    <property type="match status" value="1"/>
</dbReference>
<dbReference type="Gene3D" id="1.10.540.10">
    <property type="entry name" value="Acyl-CoA dehydrogenase/oxidase, N-terminal domain"/>
    <property type="match status" value="1"/>
</dbReference>
<dbReference type="InterPro" id="IPR037069">
    <property type="entry name" value="AcylCoA_DH/ox_N_sf"/>
</dbReference>
<dbReference type="InterPro" id="IPR036250">
    <property type="entry name" value="AcylCo_DH-like_C"/>
</dbReference>
<dbReference type="EC" id="1.3.8.7" evidence="10"/>
<dbReference type="Pfam" id="PF02771">
    <property type="entry name" value="Acyl-CoA_dh_N"/>
    <property type="match status" value="1"/>
</dbReference>
<evidence type="ECO:0000313" key="11">
    <source>
        <dbReference type="Proteomes" id="UP000535501"/>
    </source>
</evidence>
<dbReference type="Pfam" id="PF02770">
    <property type="entry name" value="Acyl-CoA_dh_M"/>
    <property type="match status" value="1"/>
</dbReference>
<feature type="domain" description="Acyl-CoA dehydrogenase/oxidase N-terminal" evidence="9">
    <location>
        <begin position="17"/>
        <end position="128"/>
    </location>
</feature>
<dbReference type="EMBL" id="JACHEJ010000015">
    <property type="protein sequence ID" value="MBB6181931.1"/>
    <property type="molecule type" value="Genomic_DNA"/>
</dbReference>
<dbReference type="GO" id="GO:0033539">
    <property type="term" value="P:fatty acid beta-oxidation using acyl-CoA dehydrogenase"/>
    <property type="evidence" value="ECO:0007669"/>
    <property type="project" value="TreeGrafter"/>
</dbReference>
<sequence>MDQTVKEGAVEFAIGEDYPELREGVRALCHEYPNKYWRDLEGQPPSSSYPTEFVQALTEAGYLAALIPKEYGGWGMPIRAGAVILETIHRSGAAAGACHAQMYTMGTLLRHGSDEQKAEYLPRIARGELRLQAFGVTEPTTGSDTTQLKTRAERDGDSYVVNGQKIWTSRAAHSDLMLLLARTTPAAEVKRRTEGVSVFLVDMRAAKQNGMEIRPIDAMVNHNTTEVFFSDVRIPASALIGQEGQGFRYILDGMNAERCLVSTEAIGNAWYFLDKLTAYARTNPLAGPAAGNTGSLDLAIARAYAQLRAADLMVRKATAMFDAGLPCGAEANSGKYLSGEAVWTCSDLCFSAFGMDAIDPLADVERKWRDTRMSRNSPVSPNMIKNFISQHVLGLPRSY</sequence>
<reference evidence="10 11" key="1">
    <citation type="submission" date="2020-08" db="EMBL/GenBank/DDBJ databases">
        <title>Genomic Encyclopedia of Type Strains, Phase IV (KMG-IV): sequencing the most valuable type-strain genomes for metagenomic binning, comparative biology and taxonomic classification.</title>
        <authorList>
            <person name="Goeker M."/>
        </authorList>
    </citation>
    <scope>NUCLEOTIDE SEQUENCE [LARGE SCALE GENOMIC DNA]</scope>
    <source>
        <strain evidence="10 11">DSM 102134</strain>
    </source>
</reference>
<keyword evidence="3 6" id="KW-0285">Flavoprotein</keyword>
<protein>
    <submittedName>
        <fullName evidence="10">Acyl-CoA dehydrogenase</fullName>
        <ecNumber evidence="10">1.3.8.7</ecNumber>
    </submittedName>
</protein>
<evidence type="ECO:0000256" key="4">
    <source>
        <dbReference type="ARBA" id="ARBA00022827"/>
    </source>
</evidence>
<accession>A0A7W9Z3L3</accession>
<dbReference type="InterPro" id="IPR046373">
    <property type="entry name" value="Acyl-CoA_Oxase/DH_mid-dom_sf"/>
</dbReference>
<dbReference type="GO" id="GO:0050660">
    <property type="term" value="F:flavin adenine dinucleotide binding"/>
    <property type="evidence" value="ECO:0007669"/>
    <property type="project" value="InterPro"/>
</dbReference>
<gene>
    <name evidence="10" type="ORF">HNQ75_003919</name>
</gene>
<evidence type="ECO:0000256" key="2">
    <source>
        <dbReference type="ARBA" id="ARBA00009347"/>
    </source>
</evidence>
<feature type="domain" description="Acyl-CoA oxidase/dehydrogenase middle" evidence="8">
    <location>
        <begin position="133"/>
        <end position="232"/>
    </location>
</feature>
<dbReference type="InterPro" id="IPR009100">
    <property type="entry name" value="AcylCoA_DH/oxidase_NM_dom_sf"/>
</dbReference>
<dbReference type="InterPro" id="IPR009075">
    <property type="entry name" value="AcylCo_DH/oxidase_C"/>
</dbReference>
<dbReference type="AlphaFoldDB" id="A0A7W9Z3L3"/>
<dbReference type="GO" id="GO:0005737">
    <property type="term" value="C:cytoplasm"/>
    <property type="evidence" value="ECO:0007669"/>
    <property type="project" value="TreeGrafter"/>
</dbReference>
<dbReference type="Gene3D" id="2.40.110.10">
    <property type="entry name" value="Butyryl-CoA Dehydrogenase, subunit A, domain 2"/>
    <property type="match status" value="1"/>
</dbReference>
<evidence type="ECO:0000313" key="10">
    <source>
        <dbReference type="EMBL" id="MBB6181931.1"/>
    </source>
</evidence>
<keyword evidence="11" id="KW-1185">Reference proteome</keyword>
<dbReference type="SUPFAM" id="SSF47203">
    <property type="entry name" value="Acyl-CoA dehydrogenase C-terminal domain-like"/>
    <property type="match status" value="1"/>
</dbReference>
<dbReference type="InterPro" id="IPR050741">
    <property type="entry name" value="Acyl-CoA_dehydrogenase"/>
</dbReference>
<dbReference type="Gene3D" id="1.20.140.10">
    <property type="entry name" value="Butyryl-CoA Dehydrogenase, subunit A, domain 3"/>
    <property type="match status" value="1"/>
</dbReference>
<evidence type="ECO:0000256" key="6">
    <source>
        <dbReference type="RuleBase" id="RU362125"/>
    </source>
</evidence>
<comment type="similarity">
    <text evidence="2 6">Belongs to the acyl-CoA dehydrogenase family.</text>
</comment>
<feature type="domain" description="Acyl-CoA dehydrogenase/oxidase C-terminal" evidence="7">
    <location>
        <begin position="244"/>
        <end position="375"/>
    </location>
</feature>
<dbReference type="Proteomes" id="UP000535501">
    <property type="component" value="Unassembled WGS sequence"/>
</dbReference>
<evidence type="ECO:0000256" key="5">
    <source>
        <dbReference type="ARBA" id="ARBA00023002"/>
    </source>
</evidence>
<proteinExistence type="inferred from homology"/>
<dbReference type="GO" id="GO:0070991">
    <property type="term" value="F:medium-chain fatty acyl-CoA dehydrogenase activity"/>
    <property type="evidence" value="ECO:0007669"/>
    <property type="project" value="UniProtKB-EC"/>
</dbReference>
<evidence type="ECO:0000259" key="7">
    <source>
        <dbReference type="Pfam" id="PF00441"/>
    </source>
</evidence>
<dbReference type="InterPro" id="IPR013786">
    <property type="entry name" value="AcylCoA_DH/ox_N"/>
</dbReference>
<keyword evidence="5 6" id="KW-0560">Oxidoreductase</keyword>
<evidence type="ECO:0000256" key="3">
    <source>
        <dbReference type="ARBA" id="ARBA00022630"/>
    </source>
</evidence>
<name>A0A7W9Z3L3_9HYPH</name>
<keyword evidence="4 6" id="KW-0274">FAD</keyword>
<dbReference type="RefSeq" id="WP_077548665.1">
    <property type="nucleotide sequence ID" value="NZ_JACHEJ010000015.1"/>
</dbReference>
<dbReference type="PANTHER" id="PTHR48083:SF1">
    <property type="entry name" value="DEHYDROGENASE, PUTATIVE (AFU_ORTHOLOGUE AFUA_7G06510)-RELATED"/>
    <property type="match status" value="1"/>
</dbReference>
<dbReference type="PANTHER" id="PTHR48083">
    <property type="entry name" value="MEDIUM-CHAIN SPECIFIC ACYL-COA DEHYDROGENASE, MITOCHONDRIAL-RELATED"/>
    <property type="match status" value="1"/>
</dbReference>
<dbReference type="PIRSF" id="PIRSF016578">
    <property type="entry name" value="HsaA"/>
    <property type="match status" value="1"/>
</dbReference>
<comment type="caution">
    <text evidence="10">The sequence shown here is derived from an EMBL/GenBank/DDBJ whole genome shotgun (WGS) entry which is preliminary data.</text>
</comment>
<dbReference type="InterPro" id="IPR006091">
    <property type="entry name" value="Acyl-CoA_Oxase/DH_mid-dom"/>
</dbReference>
<dbReference type="FunFam" id="1.10.540.10:FF:000013">
    <property type="entry name" value="Acyl-CoA dehydrogenase"/>
    <property type="match status" value="1"/>
</dbReference>
<evidence type="ECO:0000256" key="1">
    <source>
        <dbReference type="ARBA" id="ARBA00001974"/>
    </source>
</evidence>
<dbReference type="Pfam" id="PF00441">
    <property type="entry name" value="Acyl-CoA_dh_1"/>
    <property type="match status" value="1"/>
</dbReference>
<dbReference type="SUPFAM" id="SSF56645">
    <property type="entry name" value="Acyl-CoA dehydrogenase NM domain-like"/>
    <property type="match status" value="1"/>
</dbReference>
<evidence type="ECO:0000259" key="9">
    <source>
        <dbReference type="Pfam" id="PF02771"/>
    </source>
</evidence>
<dbReference type="CDD" id="cd00567">
    <property type="entry name" value="ACAD"/>
    <property type="match status" value="1"/>
</dbReference>